<sequence length="308" mass="34673">MVSLIYHPRYNVTAFGLERLHPFDSRKYQRIQSVLIERGLRRKSDFVRPSPVRRSDLLKVHSPDYLRSLESSDLLASILEVPIVRRLPSWLIDWRVLMPMRFASGGTILACRLALERGLAINLGGGYHHAARDWGGGFCVYADIPLAATILHEEGLVRKVLVVDLDAHQGNGTAAVIRDWPWASILDLYEEDLFPSRKEPEDYPLPVPAGLTGVEYLEIVDAVLPEALDTFRPDLLIYNAGSDPFVNDPLARLRLTRNDLAERDLLVASLARERSIPVAMVLSGGYSSESWRIHADAIEGLLTRFDRD</sequence>
<proteinExistence type="inferred from homology"/>
<dbReference type="PANTHER" id="PTHR10625:SF23">
    <property type="entry name" value="HISTONE DEACETYLASE 11"/>
    <property type="match status" value="1"/>
</dbReference>
<comment type="similarity">
    <text evidence="1">Belongs to the histone deacetylase family.</text>
</comment>
<dbReference type="CDD" id="cd09993">
    <property type="entry name" value="HDAC_classIV"/>
    <property type="match status" value="1"/>
</dbReference>
<accession>A0AAU7CAA2</accession>
<dbReference type="Gene3D" id="3.40.800.20">
    <property type="entry name" value="Histone deacetylase domain"/>
    <property type="match status" value="1"/>
</dbReference>
<dbReference type="GO" id="GO:0016787">
    <property type="term" value="F:hydrolase activity"/>
    <property type="evidence" value="ECO:0007669"/>
    <property type="project" value="UniProtKB-KW"/>
</dbReference>
<reference evidence="4" key="1">
    <citation type="submission" date="2024-05" db="EMBL/GenBank/DDBJ databases">
        <title>Planctomycetes of the genus Singulisphaera possess chitinolytic capabilities.</title>
        <authorList>
            <person name="Ivanova A."/>
        </authorList>
    </citation>
    <scope>NUCLEOTIDE SEQUENCE</scope>
    <source>
        <strain evidence="4">Ch08T</strain>
    </source>
</reference>
<organism evidence="4">
    <name type="scientific">Singulisphaera sp. Ch08</name>
    <dbReference type="NCBI Taxonomy" id="3120278"/>
    <lineage>
        <taxon>Bacteria</taxon>
        <taxon>Pseudomonadati</taxon>
        <taxon>Planctomycetota</taxon>
        <taxon>Planctomycetia</taxon>
        <taxon>Isosphaerales</taxon>
        <taxon>Isosphaeraceae</taxon>
        <taxon>Singulisphaera</taxon>
    </lineage>
</organism>
<evidence type="ECO:0000256" key="2">
    <source>
        <dbReference type="ARBA" id="ARBA00022801"/>
    </source>
</evidence>
<dbReference type="InterPro" id="IPR044150">
    <property type="entry name" value="HDAC_classIV"/>
</dbReference>
<dbReference type="PRINTS" id="PR01270">
    <property type="entry name" value="HDASUPER"/>
</dbReference>
<dbReference type="Pfam" id="PF00850">
    <property type="entry name" value="Hist_deacetyl"/>
    <property type="match status" value="1"/>
</dbReference>
<dbReference type="InterPro" id="IPR023696">
    <property type="entry name" value="Ureohydrolase_dom_sf"/>
</dbReference>
<dbReference type="PANTHER" id="PTHR10625">
    <property type="entry name" value="HISTONE DEACETYLASE HDAC1-RELATED"/>
    <property type="match status" value="1"/>
</dbReference>
<dbReference type="GO" id="GO:0004407">
    <property type="term" value="F:histone deacetylase activity"/>
    <property type="evidence" value="ECO:0007669"/>
    <property type="project" value="InterPro"/>
</dbReference>
<dbReference type="InterPro" id="IPR000286">
    <property type="entry name" value="HDACs"/>
</dbReference>
<protein>
    <submittedName>
        <fullName evidence="4">Histone deacetylase</fullName>
    </submittedName>
</protein>
<keyword evidence="2" id="KW-0378">Hydrolase</keyword>
<dbReference type="InterPro" id="IPR037138">
    <property type="entry name" value="His_deacetylse_dom_sf"/>
</dbReference>
<evidence type="ECO:0000313" key="4">
    <source>
        <dbReference type="EMBL" id="XBH02159.1"/>
    </source>
</evidence>
<dbReference type="InterPro" id="IPR023801">
    <property type="entry name" value="His_deacetylse_dom"/>
</dbReference>
<gene>
    <name evidence="4" type="ORF">V5E97_28050</name>
</gene>
<dbReference type="RefSeq" id="WP_406694901.1">
    <property type="nucleotide sequence ID" value="NZ_CP155447.1"/>
</dbReference>
<feature type="domain" description="Histone deacetylase" evidence="3">
    <location>
        <begin position="21"/>
        <end position="292"/>
    </location>
</feature>
<dbReference type="SUPFAM" id="SSF52768">
    <property type="entry name" value="Arginase/deacetylase"/>
    <property type="match status" value="1"/>
</dbReference>
<dbReference type="GO" id="GO:0040029">
    <property type="term" value="P:epigenetic regulation of gene expression"/>
    <property type="evidence" value="ECO:0007669"/>
    <property type="project" value="TreeGrafter"/>
</dbReference>
<dbReference type="AlphaFoldDB" id="A0AAU7CAA2"/>
<dbReference type="EMBL" id="CP155447">
    <property type="protein sequence ID" value="XBH02159.1"/>
    <property type="molecule type" value="Genomic_DNA"/>
</dbReference>
<name>A0AAU7CAA2_9BACT</name>
<evidence type="ECO:0000259" key="3">
    <source>
        <dbReference type="Pfam" id="PF00850"/>
    </source>
</evidence>
<evidence type="ECO:0000256" key="1">
    <source>
        <dbReference type="ARBA" id="ARBA00005947"/>
    </source>
</evidence>